<dbReference type="InterPro" id="IPR011990">
    <property type="entry name" value="TPR-like_helical_dom_sf"/>
</dbReference>
<dbReference type="SUPFAM" id="SSF48452">
    <property type="entry name" value="TPR-like"/>
    <property type="match status" value="1"/>
</dbReference>
<dbReference type="InterPro" id="IPR033985">
    <property type="entry name" value="SusD-like_N"/>
</dbReference>
<evidence type="ECO:0000313" key="3">
    <source>
        <dbReference type="EMBL" id="TCC97800.1"/>
    </source>
</evidence>
<proteinExistence type="predicted"/>
<evidence type="ECO:0000313" key="4">
    <source>
        <dbReference type="Proteomes" id="UP000291117"/>
    </source>
</evidence>
<name>A0A4R0NBX7_9SPHI</name>
<sequence length="492" mass="55589">MTSKLKNITFALFMLLSISSCKKGWLDVNSGTEINSDTQFSSESGFKDALMGVYIGMTDPALYSKDMTWGLVDILSHQYRPLTGNEQYVDIYNYSYKTLKATARIDAVWNKSYNTIANINNALLNIDKNKAKLDPINYAIIKGELLGLRAFLHFDLMRVYGYGNIANRPELAGKLAIPYVTDFKKEITPQLSYSQTFDLLYKDINEAVALLKEDPIYNNPKKPTSYYVNVNRDGFYNKREQRLNYYAVKALQARILLWQGGSTNVANAALAAEEVIKDSPAKLTNSASVATNPSLYTEHLFNLNVTGFLNIINTYLKANDASLTNTLYLTNTQAQSTFETANANIGLSDFRYNTLLSAQTLGMVPIKYFQSLASSDVGRNIMPLMKLPEMYYIAAEYYIATNPGKAIEYLDKIRENRGIVQPIPTNTNVEQIKTELDKEYQKEFIMDGQLFFYYKRLGKTTYPGLASTIVANDKVYLLPYPATEIEFGNRVQ</sequence>
<keyword evidence="4" id="KW-1185">Reference proteome</keyword>
<dbReference type="OrthoDB" id="1097962at2"/>
<dbReference type="Pfam" id="PF14322">
    <property type="entry name" value="SusD-like_3"/>
    <property type="match status" value="1"/>
</dbReference>
<organism evidence="3 4">
    <name type="scientific">Pedobacter hiemivivus</name>
    <dbReference type="NCBI Taxonomy" id="2530454"/>
    <lineage>
        <taxon>Bacteria</taxon>
        <taxon>Pseudomonadati</taxon>
        <taxon>Bacteroidota</taxon>
        <taxon>Sphingobacteriia</taxon>
        <taxon>Sphingobacteriales</taxon>
        <taxon>Sphingobacteriaceae</taxon>
        <taxon>Pedobacter</taxon>
    </lineage>
</organism>
<dbReference type="PROSITE" id="PS51257">
    <property type="entry name" value="PROKAR_LIPOPROTEIN"/>
    <property type="match status" value="1"/>
</dbReference>
<dbReference type="Proteomes" id="UP000291117">
    <property type="component" value="Unassembled WGS sequence"/>
</dbReference>
<evidence type="ECO:0000259" key="2">
    <source>
        <dbReference type="Pfam" id="PF14322"/>
    </source>
</evidence>
<gene>
    <name evidence="3" type="ORF">EZ444_07775</name>
</gene>
<dbReference type="EMBL" id="SJSM01000003">
    <property type="protein sequence ID" value="TCC97800.1"/>
    <property type="molecule type" value="Genomic_DNA"/>
</dbReference>
<feature type="signal peptide" evidence="1">
    <location>
        <begin position="1"/>
        <end position="22"/>
    </location>
</feature>
<keyword evidence="1" id="KW-0732">Signal</keyword>
<evidence type="ECO:0000256" key="1">
    <source>
        <dbReference type="SAM" id="SignalP"/>
    </source>
</evidence>
<feature type="chain" id="PRO_5020738161" evidence="1">
    <location>
        <begin position="23"/>
        <end position="492"/>
    </location>
</feature>
<dbReference type="Gene3D" id="1.25.40.390">
    <property type="match status" value="2"/>
</dbReference>
<accession>A0A4R0NBX7</accession>
<comment type="caution">
    <text evidence="3">The sequence shown here is derived from an EMBL/GenBank/DDBJ whole genome shotgun (WGS) entry which is preliminary data.</text>
</comment>
<protein>
    <submittedName>
        <fullName evidence="3">RagB/SusD family nutrient uptake outer membrane protein</fullName>
    </submittedName>
</protein>
<reference evidence="3 4" key="1">
    <citation type="submission" date="2019-02" db="EMBL/GenBank/DDBJ databases">
        <title>Pedobacter sp. RP-3-8 sp. nov., isolated from Arctic soil.</title>
        <authorList>
            <person name="Dahal R.H."/>
        </authorList>
    </citation>
    <scope>NUCLEOTIDE SEQUENCE [LARGE SCALE GENOMIC DNA]</scope>
    <source>
        <strain evidence="3 4">RP-3-8</strain>
    </source>
</reference>
<feature type="domain" description="SusD-like N-terminal" evidence="2">
    <location>
        <begin position="25"/>
        <end position="217"/>
    </location>
</feature>
<dbReference type="AlphaFoldDB" id="A0A4R0NBX7"/>
<dbReference type="RefSeq" id="WP_131608158.1">
    <property type="nucleotide sequence ID" value="NZ_SJSM01000003.1"/>
</dbReference>